<dbReference type="EMBL" id="JAWDIP010000003">
    <property type="protein sequence ID" value="MDY0395458.1"/>
    <property type="molecule type" value="Genomic_DNA"/>
</dbReference>
<sequence>MGEDQIAEININLQHALEYDLPIEVKYFKNNDHHKIKGHLLSVDPLNNILNINEEYLPLDSVTDAHL</sequence>
<evidence type="ECO:0000313" key="1">
    <source>
        <dbReference type="EMBL" id="MDY0395458.1"/>
    </source>
</evidence>
<organism evidence="1 2">
    <name type="scientific">Tigheibacillus halophilus</name>
    <dbReference type="NCBI Taxonomy" id="361280"/>
    <lineage>
        <taxon>Bacteria</taxon>
        <taxon>Bacillati</taxon>
        <taxon>Bacillota</taxon>
        <taxon>Bacilli</taxon>
        <taxon>Bacillales</taxon>
        <taxon>Bacillaceae</taxon>
        <taxon>Tigheibacillus</taxon>
    </lineage>
</organism>
<accession>A0ABU5C9F3</accession>
<comment type="caution">
    <text evidence="1">The sequence shown here is derived from an EMBL/GenBank/DDBJ whole genome shotgun (WGS) entry which is preliminary data.</text>
</comment>
<dbReference type="InterPro" id="IPR014962">
    <property type="entry name" value="YolD"/>
</dbReference>
<dbReference type="Pfam" id="PF08863">
    <property type="entry name" value="YolD"/>
    <property type="match status" value="1"/>
</dbReference>
<dbReference type="Proteomes" id="UP001281447">
    <property type="component" value="Unassembled WGS sequence"/>
</dbReference>
<keyword evidence="2" id="KW-1185">Reference proteome</keyword>
<proteinExistence type="predicted"/>
<name>A0ABU5C9F3_9BACI</name>
<protein>
    <submittedName>
        <fullName evidence="1">YolD-like family protein</fullName>
    </submittedName>
</protein>
<gene>
    <name evidence="1" type="ORF">RWE15_14665</name>
</gene>
<evidence type="ECO:0000313" key="2">
    <source>
        <dbReference type="Proteomes" id="UP001281447"/>
    </source>
</evidence>
<reference evidence="1 2" key="1">
    <citation type="submission" date="2023-10" db="EMBL/GenBank/DDBJ databases">
        <title>Virgibacillus halophilus 5B73C genome.</title>
        <authorList>
            <person name="Miliotis G."/>
            <person name="Sengupta P."/>
            <person name="Hameed A."/>
            <person name="Chuvochina M."/>
            <person name="Mcdonagh F."/>
            <person name="Simpson A.C."/>
            <person name="Singh N.K."/>
            <person name="Rekha P.D."/>
            <person name="Raman K."/>
            <person name="Hugenholtz P."/>
            <person name="Venkateswaran K."/>
        </authorList>
    </citation>
    <scope>NUCLEOTIDE SEQUENCE [LARGE SCALE GENOMIC DNA]</scope>
    <source>
        <strain evidence="1 2">5B73C</strain>
    </source>
</reference>